<proteinExistence type="predicted"/>
<protein>
    <submittedName>
        <fullName evidence="2">Uncharacterized protein</fullName>
    </submittedName>
</protein>
<dbReference type="EMBL" id="JPKZ01001378">
    <property type="protein sequence ID" value="KHN82389.1"/>
    <property type="molecule type" value="Genomic_DNA"/>
</dbReference>
<dbReference type="Proteomes" id="UP000031036">
    <property type="component" value="Unassembled WGS sequence"/>
</dbReference>
<feature type="compositionally biased region" description="Polar residues" evidence="1">
    <location>
        <begin position="23"/>
        <end position="45"/>
    </location>
</feature>
<dbReference type="PANTHER" id="PTHR21592">
    <property type="entry name" value="CHROMOSOME UNDETERMINED SCAFFOLD_25, WHOLE GENOME SHOTGUN SEQUENCE"/>
    <property type="match status" value="1"/>
</dbReference>
<dbReference type="AlphaFoldDB" id="A0A0B2VM12"/>
<evidence type="ECO:0000256" key="1">
    <source>
        <dbReference type="SAM" id="MobiDB-lite"/>
    </source>
</evidence>
<gene>
    <name evidence="2" type="ORF">Tcan_14035</name>
</gene>
<dbReference type="PANTHER" id="PTHR21592:SF23">
    <property type="entry name" value="DAUER UP-REGULATED"/>
    <property type="match status" value="1"/>
</dbReference>
<dbReference type="OMA" id="QNCENED"/>
<comment type="caution">
    <text evidence="2">The sequence shown here is derived from an EMBL/GenBank/DDBJ whole genome shotgun (WGS) entry which is preliminary data.</text>
</comment>
<dbReference type="InterPro" id="IPR004296">
    <property type="entry name" value="DUF236"/>
</dbReference>
<name>A0A0B2VM12_TOXCA</name>
<reference evidence="2 3" key="1">
    <citation type="submission" date="2014-11" db="EMBL/GenBank/DDBJ databases">
        <title>Genetic blueprint of the zoonotic pathogen Toxocara canis.</title>
        <authorList>
            <person name="Zhu X.-Q."/>
            <person name="Korhonen P.K."/>
            <person name="Cai H."/>
            <person name="Young N.D."/>
            <person name="Nejsum P."/>
            <person name="von Samson-Himmelstjerna G."/>
            <person name="Boag P.R."/>
            <person name="Tan P."/>
            <person name="Li Q."/>
            <person name="Min J."/>
            <person name="Yang Y."/>
            <person name="Wang X."/>
            <person name="Fang X."/>
            <person name="Hall R.S."/>
            <person name="Hofmann A."/>
            <person name="Sternberg P.W."/>
            <person name="Jex A.R."/>
            <person name="Gasser R.B."/>
        </authorList>
    </citation>
    <scope>NUCLEOTIDE SEQUENCE [LARGE SCALE GENOMIC DNA]</scope>
    <source>
        <strain evidence="2">PN_DK_2014</strain>
    </source>
</reference>
<keyword evidence="3" id="KW-1185">Reference proteome</keyword>
<evidence type="ECO:0000313" key="2">
    <source>
        <dbReference type="EMBL" id="KHN82389.1"/>
    </source>
</evidence>
<accession>A0A0B2VM12</accession>
<evidence type="ECO:0000313" key="3">
    <source>
        <dbReference type="Proteomes" id="UP000031036"/>
    </source>
</evidence>
<feature type="region of interest" description="Disordered" evidence="1">
    <location>
        <begin position="1"/>
        <end position="46"/>
    </location>
</feature>
<organism evidence="2 3">
    <name type="scientific">Toxocara canis</name>
    <name type="common">Canine roundworm</name>
    <dbReference type="NCBI Taxonomy" id="6265"/>
    <lineage>
        <taxon>Eukaryota</taxon>
        <taxon>Metazoa</taxon>
        <taxon>Ecdysozoa</taxon>
        <taxon>Nematoda</taxon>
        <taxon>Chromadorea</taxon>
        <taxon>Rhabditida</taxon>
        <taxon>Spirurina</taxon>
        <taxon>Ascaridomorpha</taxon>
        <taxon>Ascaridoidea</taxon>
        <taxon>Toxocaridae</taxon>
        <taxon>Toxocara</taxon>
    </lineage>
</organism>
<sequence>MADSNDPNYETLHGLDNKKVFVSKNSTQPQTTQDDVTRGRNTTNLEIRPPAYAAMADSNDPNYETLHGLDNKKVFVSKNSTQPQTTQDDVTRGRNTTNLEIRPPAYAAMADSNDPNYETLHGLDNKKVFVSKNSTQPQTTQDDVTRGRNTTNLEIRPPAYAAMADSNDPNYETLHGLDNKKVFVSKNSTQPQTTQDDVTRGRNTTNLEIRPPAYAAMADSNDPNYETLHGLDNKKVFVSKNSTQPQTTQDDVTRGRNTTNLEIRPPAYAAMADSNDPNYETLHGLDNKKVFVSKEASKPQTIQEETNQKQNTANLEIHPPAYAAMADSNDPNYETLHGIHNSKVFGTLTKN</sequence>
<dbReference type="Pfam" id="PF03057">
    <property type="entry name" value="DUF236"/>
    <property type="match status" value="7"/>
</dbReference>